<dbReference type="SUPFAM" id="SSF51735">
    <property type="entry name" value="NAD(P)-binding Rossmann-fold domains"/>
    <property type="match status" value="1"/>
</dbReference>
<dbReference type="OrthoDB" id="10267115at2759"/>
<dbReference type="InterPro" id="IPR002347">
    <property type="entry name" value="SDR_fam"/>
</dbReference>
<dbReference type="GO" id="GO:0005789">
    <property type="term" value="C:endoplasmic reticulum membrane"/>
    <property type="evidence" value="ECO:0007669"/>
    <property type="project" value="TreeGrafter"/>
</dbReference>
<gene>
    <name evidence="2" type="ORF">B0J11DRAFT_260154</name>
</gene>
<keyword evidence="3" id="KW-1185">Reference proteome</keyword>
<dbReference type="GO" id="GO:0030148">
    <property type="term" value="P:sphingolipid biosynthetic process"/>
    <property type="evidence" value="ECO:0007669"/>
    <property type="project" value="TreeGrafter"/>
</dbReference>
<reference evidence="2" key="1">
    <citation type="journal article" date="2021" name="Nat. Commun.">
        <title>Genetic determinants of endophytism in the Arabidopsis root mycobiome.</title>
        <authorList>
            <person name="Mesny F."/>
            <person name="Miyauchi S."/>
            <person name="Thiergart T."/>
            <person name="Pickel B."/>
            <person name="Atanasova L."/>
            <person name="Karlsson M."/>
            <person name="Huettel B."/>
            <person name="Barry K.W."/>
            <person name="Haridas S."/>
            <person name="Chen C."/>
            <person name="Bauer D."/>
            <person name="Andreopoulos W."/>
            <person name="Pangilinan J."/>
            <person name="LaButti K."/>
            <person name="Riley R."/>
            <person name="Lipzen A."/>
            <person name="Clum A."/>
            <person name="Drula E."/>
            <person name="Henrissat B."/>
            <person name="Kohler A."/>
            <person name="Grigoriev I.V."/>
            <person name="Martin F.M."/>
            <person name="Hacquard S."/>
        </authorList>
    </citation>
    <scope>NUCLEOTIDE SEQUENCE</scope>
    <source>
        <strain evidence="2">MPI-CAGE-CH-0243</strain>
    </source>
</reference>
<name>A0A9P9E4Y8_9PLEO</name>
<dbReference type="PROSITE" id="PS00061">
    <property type="entry name" value="ADH_SHORT"/>
    <property type="match status" value="1"/>
</dbReference>
<protein>
    <submittedName>
        <fullName evidence="2">3-ketodihydrosphingosine reductase, Tsc10</fullName>
    </submittedName>
</protein>
<dbReference type="PANTHER" id="PTHR43550">
    <property type="entry name" value="3-KETODIHYDROSPHINGOSINE REDUCTASE"/>
    <property type="match status" value="1"/>
</dbReference>
<dbReference type="Proteomes" id="UP000700596">
    <property type="component" value="Unassembled WGS sequence"/>
</dbReference>
<organism evidence="2 3">
    <name type="scientific">Dendryphion nanum</name>
    <dbReference type="NCBI Taxonomy" id="256645"/>
    <lineage>
        <taxon>Eukaryota</taxon>
        <taxon>Fungi</taxon>
        <taxon>Dikarya</taxon>
        <taxon>Ascomycota</taxon>
        <taxon>Pezizomycotina</taxon>
        <taxon>Dothideomycetes</taxon>
        <taxon>Pleosporomycetidae</taxon>
        <taxon>Pleosporales</taxon>
        <taxon>Torulaceae</taxon>
        <taxon>Dendryphion</taxon>
    </lineage>
</organism>
<dbReference type="PANTHER" id="PTHR43550:SF3">
    <property type="entry name" value="3-KETODIHYDROSPHINGOSINE REDUCTASE"/>
    <property type="match status" value="1"/>
</dbReference>
<dbReference type="GO" id="GO:0006666">
    <property type="term" value="P:3-keto-sphinganine metabolic process"/>
    <property type="evidence" value="ECO:0007669"/>
    <property type="project" value="TreeGrafter"/>
</dbReference>
<dbReference type="EMBL" id="JAGMWT010000004">
    <property type="protein sequence ID" value="KAH7130739.1"/>
    <property type="molecule type" value="Genomic_DNA"/>
</dbReference>
<dbReference type="PRINTS" id="PR00081">
    <property type="entry name" value="GDHRDH"/>
</dbReference>
<dbReference type="AlphaFoldDB" id="A0A9P9E4Y8"/>
<dbReference type="Gene3D" id="3.40.50.720">
    <property type="entry name" value="NAD(P)-binding Rossmann-like Domain"/>
    <property type="match status" value="1"/>
</dbReference>
<dbReference type="InterPro" id="IPR020904">
    <property type="entry name" value="Sc_DH/Rdtase_CS"/>
</dbReference>
<dbReference type="InterPro" id="IPR036291">
    <property type="entry name" value="NAD(P)-bd_dom_sf"/>
</dbReference>
<dbReference type="Pfam" id="PF00106">
    <property type="entry name" value="adh_short"/>
    <property type="match status" value="1"/>
</dbReference>
<evidence type="ECO:0000313" key="3">
    <source>
        <dbReference type="Proteomes" id="UP000700596"/>
    </source>
</evidence>
<dbReference type="GO" id="GO:0047560">
    <property type="term" value="F:3-dehydrosphinganine reductase activity"/>
    <property type="evidence" value="ECO:0007669"/>
    <property type="project" value="TreeGrafter"/>
</dbReference>
<proteinExistence type="predicted"/>
<sequence>MALIVWVAGALSILLAYVSLDVMGFLSRKSKFQVEGKTVLLTGASQGMGREVAKLLSQRGANLVLVSRSSQKLQSTVEYAKSHAKNPSTQRFHYISADVTTEAENVRILKEATAWNNGRVPEVVWTVAGASFPSMFLEQSFQTQKEQMDVNYWGPAYLAQHTLRSWLYPETPYEPREKGAKAESPRHLIITSSTLSFFNVAGYGTYSVAKTGLKALCEGLRYEVLMYNGARRSNAKTKFVPAPFDVNVQIVYPGTIQSPGHEIEEQTKPQVTKILEEADPVQTADTAAYHAIRGLERGQFASPTNWLGELMRLTSIGGAPREAILRDTLGVWLASIAMLFIGPDMDGKTWAHGKKLGMPDYEANRN</sequence>
<comment type="caution">
    <text evidence="2">The sequence shown here is derived from an EMBL/GenBank/DDBJ whole genome shotgun (WGS) entry which is preliminary data.</text>
</comment>
<accession>A0A9P9E4Y8</accession>
<evidence type="ECO:0000313" key="2">
    <source>
        <dbReference type="EMBL" id="KAH7130739.1"/>
    </source>
</evidence>
<evidence type="ECO:0000256" key="1">
    <source>
        <dbReference type="ARBA" id="ARBA00022857"/>
    </source>
</evidence>
<keyword evidence="1" id="KW-0521">NADP</keyword>